<evidence type="ECO:0000256" key="1">
    <source>
        <dbReference type="SAM" id="Phobius"/>
    </source>
</evidence>
<keyword evidence="1" id="KW-1133">Transmembrane helix</keyword>
<dbReference type="Proteomes" id="UP000535491">
    <property type="component" value="Unassembled WGS sequence"/>
</dbReference>
<feature type="transmembrane region" description="Helical" evidence="1">
    <location>
        <begin position="209"/>
        <end position="234"/>
    </location>
</feature>
<sequence>MVNLLRCEMLKLKKSYFLLIVVAGGLIMPGLMLLGRLAANEGPREWREYFGNIEMAMFLFLGTILFALVSSFVFTREYTEKTVNFLFTYPIHRMKIFFGKLIIIYIVITSIYCIQFLATLATGAFLMEDTLTSQILRSQIKANVYSLLFQFALVPIFTLLGSVYKNLIIPIVTACIFTATNLLLISSSYKEYSSFFAPGLPVLALKNTTISFTPIVIISSSIFFFFLAANFIYLTKADIHQ</sequence>
<keyword evidence="3" id="KW-1185">Reference proteome</keyword>
<dbReference type="RefSeq" id="WP_181752522.1">
    <property type="nucleotide sequence ID" value="NZ_JACEIQ010000013.1"/>
</dbReference>
<organism evidence="2 3">
    <name type="scientific">Paenactinomyces guangxiensis</name>
    <dbReference type="NCBI Taxonomy" id="1490290"/>
    <lineage>
        <taxon>Bacteria</taxon>
        <taxon>Bacillati</taxon>
        <taxon>Bacillota</taxon>
        <taxon>Bacilli</taxon>
        <taxon>Bacillales</taxon>
        <taxon>Thermoactinomycetaceae</taxon>
        <taxon>Paenactinomyces</taxon>
    </lineage>
</organism>
<evidence type="ECO:0000313" key="3">
    <source>
        <dbReference type="Proteomes" id="UP000535491"/>
    </source>
</evidence>
<feature type="transmembrane region" description="Helical" evidence="1">
    <location>
        <begin position="96"/>
        <end position="122"/>
    </location>
</feature>
<gene>
    <name evidence="2" type="ORF">H1191_13220</name>
</gene>
<feature type="transmembrane region" description="Helical" evidence="1">
    <location>
        <begin position="16"/>
        <end position="35"/>
    </location>
</feature>
<keyword evidence="1" id="KW-0812">Transmembrane</keyword>
<feature type="transmembrane region" description="Helical" evidence="1">
    <location>
        <begin position="142"/>
        <end position="160"/>
    </location>
</feature>
<keyword evidence="1" id="KW-0472">Membrane</keyword>
<reference evidence="2 3" key="1">
    <citation type="submission" date="2020-07" db="EMBL/GenBank/DDBJ databases">
        <authorList>
            <person name="Feng H."/>
        </authorList>
    </citation>
    <scope>NUCLEOTIDE SEQUENCE [LARGE SCALE GENOMIC DNA]</scope>
    <source>
        <strain evidence="3">s-10</strain>
    </source>
</reference>
<accession>A0A7W1WSH7</accession>
<dbReference type="Pfam" id="PF12730">
    <property type="entry name" value="ABC2_membrane_4"/>
    <property type="match status" value="1"/>
</dbReference>
<comment type="caution">
    <text evidence="2">The sequence shown here is derived from an EMBL/GenBank/DDBJ whole genome shotgun (WGS) entry which is preliminary data.</text>
</comment>
<protein>
    <submittedName>
        <fullName evidence="2">ABC transporter permease</fullName>
    </submittedName>
</protein>
<feature type="transmembrane region" description="Helical" evidence="1">
    <location>
        <begin position="167"/>
        <end position="189"/>
    </location>
</feature>
<evidence type="ECO:0000313" key="2">
    <source>
        <dbReference type="EMBL" id="MBA4495267.1"/>
    </source>
</evidence>
<dbReference type="AlphaFoldDB" id="A0A7W1WSH7"/>
<dbReference type="EMBL" id="JACEIQ010000013">
    <property type="protein sequence ID" value="MBA4495267.1"/>
    <property type="molecule type" value="Genomic_DNA"/>
</dbReference>
<proteinExistence type="predicted"/>
<feature type="transmembrane region" description="Helical" evidence="1">
    <location>
        <begin position="55"/>
        <end position="75"/>
    </location>
</feature>
<name>A0A7W1WSH7_9BACL</name>